<accession>I7IFB1</accession>
<proteinExistence type="predicted"/>
<dbReference type="VEuPathDB" id="PiroplasmaDB:BMR1_01G00945"/>
<feature type="compositionally biased region" description="Acidic residues" evidence="1">
    <location>
        <begin position="608"/>
        <end position="618"/>
    </location>
</feature>
<dbReference type="AlphaFoldDB" id="I7IFB1"/>
<reference evidence="3 4" key="1">
    <citation type="journal article" date="2012" name="Nucleic Acids Res.">
        <title>Sequencing of the smallest Apicomplexan genome from the human pathogen Babesia microti.</title>
        <authorList>
            <person name="Cornillot E."/>
            <person name="Hadj-Kaddour K."/>
            <person name="Dassouli A."/>
            <person name="Noel B."/>
            <person name="Ranwez V."/>
            <person name="Vacherie B."/>
            <person name="Augagneur Y."/>
            <person name="Bres V."/>
            <person name="Duclos A."/>
            <person name="Randazzo S."/>
            <person name="Carcy B."/>
            <person name="Debierre-Grockiego F."/>
            <person name="Delbecq S."/>
            <person name="Moubri-Menage K."/>
            <person name="Shams-Eldin H."/>
            <person name="Usmani-Brown S."/>
            <person name="Bringaud F."/>
            <person name="Wincker P."/>
            <person name="Vivares C.P."/>
            <person name="Schwarz R.T."/>
            <person name="Schetters T.P."/>
            <person name="Krause P.J."/>
            <person name="Gorenflot A."/>
            <person name="Berry V."/>
            <person name="Barbe V."/>
            <person name="Ben Mamoun C."/>
        </authorList>
    </citation>
    <scope>NUCLEOTIDE SEQUENCE [LARGE SCALE GENOMIC DNA]</scope>
    <source>
        <strain evidence="3 4">RI</strain>
    </source>
</reference>
<dbReference type="EMBL" id="FO082871">
    <property type="protein sequence ID" value="CCF72651.1"/>
    <property type="molecule type" value="Genomic_DNA"/>
</dbReference>
<dbReference type="GeneID" id="24423263"/>
<dbReference type="RefSeq" id="XP_012647260.1">
    <property type="nucleotide sequence ID" value="XM_012791806.1"/>
</dbReference>
<protein>
    <submittedName>
        <fullName evidence="3">Uncharacterized protein</fullName>
    </submittedName>
</protein>
<gene>
    <name evidence="3" type="ORF">BMR1_01G00945</name>
</gene>
<feature type="compositionally biased region" description="Basic and acidic residues" evidence="1">
    <location>
        <begin position="558"/>
        <end position="574"/>
    </location>
</feature>
<feature type="compositionally biased region" description="Polar residues" evidence="1">
    <location>
        <begin position="621"/>
        <end position="659"/>
    </location>
</feature>
<organism evidence="3 4">
    <name type="scientific">Babesia microti (strain RI)</name>
    <dbReference type="NCBI Taxonomy" id="1133968"/>
    <lineage>
        <taxon>Eukaryota</taxon>
        <taxon>Sar</taxon>
        <taxon>Alveolata</taxon>
        <taxon>Apicomplexa</taxon>
        <taxon>Aconoidasida</taxon>
        <taxon>Piroplasmida</taxon>
        <taxon>Babesiidae</taxon>
        <taxon>Babesia</taxon>
    </lineage>
</organism>
<name>I7IFB1_BABMR</name>
<evidence type="ECO:0000313" key="4">
    <source>
        <dbReference type="Proteomes" id="UP000002899"/>
    </source>
</evidence>
<evidence type="ECO:0000256" key="1">
    <source>
        <dbReference type="SAM" id="MobiDB-lite"/>
    </source>
</evidence>
<feature type="chain" id="PRO_5003710493" evidence="2">
    <location>
        <begin position="21"/>
        <end position="773"/>
    </location>
</feature>
<feature type="compositionally biased region" description="Basic and acidic residues" evidence="1">
    <location>
        <begin position="581"/>
        <end position="592"/>
    </location>
</feature>
<evidence type="ECO:0000256" key="2">
    <source>
        <dbReference type="SAM" id="SignalP"/>
    </source>
</evidence>
<keyword evidence="4" id="KW-1185">Reference proteome</keyword>
<dbReference type="Proteomes" id="UP000002899">
    <property type="component" value="Chromosome I"/>
</dbReference>
<keyword evidence="2" id="KW-0732">Signal</keyword>
<feature type="region of interest" description="Disordered" evidence="1">
    <location>
        <begin position="541"/>
        <end position="659"/>
    </location>
</feature>
<sequence>MINLIIFLPTVLSYVSIVYASESDLGGLLSVHQVTNAENLYELGIKQLDSSIKLLEDAKFTGNRILRDYEQTVQYVAAHIGPSGSFIKFSPVIKRLISQINTLTHGLNDALSHVDPFLSKLMNEKSQLVANKNVISQGAEENISKLSTQSARNLLISIKKSLQTLELGELNSRKLNTIAEKIGTDVRHAIKSTNSTLNILLGYRVTFTLVIDSENILSDSEKFKINIFSHSKLCHGTTNEVVNLQHKAKMLFQKSLSEGLLHEDINMGKNYIIRIDSYAHESNKLASEMNAKNYAMASSVRFIRKDIDKLKRILDDYKNSPHSAYKRMDVIHVEIDKIYESIGTALKWANAAVKSNFSILTATRETYQALENLLKISKKSHSIRSTYTTQLDADSNSGPFYASTTAIGDKHDPDDLYGLKHSGYNTSNNDSSSRYSYYVKKFGGHGSRSNHSTSESGEDDCLNDKCCKNCEKSKPWYKRFGLGSVISGIQNMFGASYQQDHSDDDHYPKFPHSPYIIPTAPPIDLVPNDIHTNTRSNIIKNGVTEKVIPMSSPNSAQSDHEKKEPTSDDNKNDPVDTNSTKIEDVAETKSSIETETVSNDLENKAAETEESIDTEPYESESVGTKSSTGIDNDTTVDQNSGNGHNAIKTTNNPHIQSVNPDFQPENPNNPHVNHYGSFEIQANIFGNQGNLENIQRLQQDPKINELIIKGKEFFELFNAVKMKLMRGSSYLNSKMVSIMLAKIFQGSLSNLCYNFNQNRYYYDTQAYNSALSN</sequence>
<dbReference type="KEGG" id="bmic:BMR1_01G00945"/>
<reference evidence="3 4" key="3">
    <citation type="journal article" date="2016" name="Sci. Rep.">
        <title>Genome-wide diversity and gene expression profiling of Babesia microti isolates identify polymorphic genes that mediate host-pathogen interactions.</title>
        <authorList>
            <person name="Silva J.C."/>
            <person name="Cornillot E."/>
            <person name="McCracken C."/>
            <person name="Usmani-Brown S."/>
            <person name="Dwivedi A."/>
            <person name="Ifeonu O.O."/>
            <person name="Crabtree J."/>
            <person name="Gotia H.T."/>
            <person name="Virji A.Z."/>
            <person name="Reynes C."/>
            <person name="Colinge J."/>
            <person name="Kumar V."/>
            <person name="Lawres L."/>
            <person name="Pazzi J.E."/>
            <person name="Pablo J.V."/>
            <person name="Hung C."/>
            <person name="Brancato J."/>
            <person name="Kumari P."/>
            <person name="Orvis J."/>
            <person name="Tretina K."/>
            <person name="Chibucos M."/>
            <person name="Ott S."/>
            <person name="Sadzewicz L."/>
            <person name="Sengamalay N."/>
            <person name="Shetty A.C."/>
            <person name="Su Q."/>
            <person name="Tallon L."/>
            <person name="Fraser C.M."/>
            <person name="Frutos R."/>
            <person name="Molina D.M."/>
            <person name="Krause P.J."/>
            <person name="Ben Mamoun C."/>
        </authorList>
    </citation>
    <scope>NUCLEOTIDE SEQUENCE [LARGE SCALE GENOMIC DNA]</scope>
    <source>
        <strain evidence="3 4">RI</strain>
    </source>
</reference>
<reference evidence="3 4" key="2">
    <citation type="journal article" date="2013" name="PLoS ONE">
        <title>Whole genome mapping and re-organization of the nuclear and mitochondrial genomes of Babesia microti isolates.</title>
        <authorList>
            <person name="Cornillot E."/>
            <person name="Dassouli A."/>
            <person name="Garg A."/>
            <person name="Pachikara N."/>
            <person name="Randazzo S."/>
            <person name="Depoix D."/>
            <person name="Carcy B."/>
            <person name="Delbecq S."/>
            <person name="Frutos R."/>
            <person name="Silva J.C."/>
            <person name="Sutton R."/>
            <person name="Krause P.J."/>
            <person name="Mamoun C.B."/>
        </authorList>
    </citation>
    <scope>NUCLEOTIDE SEQUENCE [LARGE SCALE GENOMIC DNA]</scope>
    <source>
        <strain evidence="3 4">RI</strain>
    </source>
</reference>
<evidence type="ECO:0000313" key="3">
    <source>
        <dbReference type="EMBL" id="CCF72651.1"/>
    </source>
</evidence>
<feature type="signal peptide" evidence="2">
    <location>
        <begin position="1"/>
        <end position="20"/>
    </location>
</feature>